<feature type="transmembrane region" description="Helical" evidence="1">
    <location>
        <begin position="20"/>
        <end position="40"/>
    </location>
</feature>
<dbReference type="Pfam" id="PF07963">
    <property type="entry name" value="N_methyl"/>
    <property type="match status" value="1"/>
</dbReference>
<organism evidence="2 3">
    <name type="scientific">Stieleria marina</name>
    <dbReference type="NCBI Taxonomy" id="1930275"/>
    <lineage>
        <taxon>Bacteria</taxon>
        <taxon>Pseudomonadati</taxon>
        <taxon>Planctomycetota</taxon>
        <taxon>Planctomycetia</taxon>
        <taxon>Pirellulales</taxon>
        <taxon>Pirellulaceae</taxon>
        <taxon>Stieleria</taxon>
    </lineage>
</organism>
<dbReference type="AlphaFoldDB" id="A0A517NQR6"/>
<name>A0A517NQR6_9BACT</name>
<dbReference type="InterPro" id="IPR045584">
    <property type="entry name" value="Pilin-like"/>
</dbReference>
<gene>
    <name evidence="2" type="primary">pilE</name>
    <name evidence="2" type="ORF">K239x_14120</name>
</gene>
<proteinExistence type="predicted"/>
<dbReference type="Proteomes" id="UP000319817">
    <property type="component" value="Chromosome"/>
</dbReference>
<dbReference type="EMBL" id="CP036526">
    <property type="protein sequence ID" value="QDT09466.1"/>
    <property type="molecule type" value="Genomic_DNA"/>
</dbReference>
<reference evidence="2 3" key="1">
    <citation type="submission" date="2019-02" db="EMBL/GenBank/DDBJ databases">
        <title>Deep-cultivation of Planctomycetes and their phenomic and genomic characterization uncovers novel biology.</title>
        <authorList>
            <person name="Wiegand S."/>
            <person name="Jogler M."/>
            <person name="Boedeker C."/>
            <person name="Pinto D."/>
            <person name="Vollmers J."/>
            <person name="Rivas-Marin E."/>
            <person name="Kohn T."/>
            <person name="Peeters S.H."/>
            <person name="Heuer A."/>
            <person name="Rast P."/>
            <person name="Oberbeckmann S."/>
            <person name="Bunk B."/>
            <person name="Jeske O."/>
            <person name="Meyerdierks A."/>
            <person name="Storesund J.E."/>
            <person name="Kallscheuer N."/>
            <person name="Luecker S."/>
            <person name="Lage O.M."/>
            <person name="Pohl T."/>
            <person name="Merkel B.J."/>
            <person name="Hornburger P."/>
            <person name="Mueller R.-W."/>
            <person name="Bruemmer F."/>
            <person name="Labrenz M."/>
            <person name="Spormann A.M."/>
            <person name="Op den Camp H."/>
            <person name="Overmann J."/>
            <person name="Amann R."/>
            <person name="Jetten M.S.M."/>
            <person name="Mascher T."/>
            <person name="Medema M.H."/>
            <person name="Devos D.P."/>
            <person name="Kaster A.-K."/>
            <person name="Ovreas L."/>
            <person name="Rohde M."/>
            <person name="Galperin M.Y."/>
            <person name="Jogler C."/>
        </authorList>
    </citation>
    <scope>NUCLEOTIDE SEQUENCE [LARGE SCALE GENOMIC DNA]</scope>
    <source>
        <strain evidence="2 3">K23_9</strain>
    </source>
</reference>
<keyword evidence="1" id="KW-0472">Membrane</keyword>
<dbReference type="PANTHER" id="PTHR30093">
    <property type="entry name" value="GENERAL SECRETION PATHWAY PROTEIN G"/>
    <property type="match status" value="1"/>
</dbReference>
<dbReference type="RefSeq" id="WP_145417022.1">
    <property type="nucleotide sequence ID" value="NZ_CP036526.1"/>
</dbReference>
<keyword evidence="3" id="KW-1185">Reference proteome</keyword>
<dbReference type="PANTHER" id="PTHR30093:SF2">
    <property type="entry name" value="TYPE II SECRETION SYSTEM PROTEIN H"/>
    <property type="match status" value="1"/>
</dbReference>
<evidence type="ECO:0000256" key="1">
    <source>
        <dbReference type="SAM" id="Phobius"/>
    </source>
</evidence>
<evidence type="ECO:0000313" key="2">
    <source>
        <dbReference type="EMBL" id="QDT09466.1"/>
    </source>
</evidence>
<dbReference type="SUPFAM" id="SSF54523">
    <property type="entry name" value="Pili subunits"/>
    <property type="match status" value="1"/>
</dbReference>
<dbReference type="InterPro" id="IPR012902">
    <property type="entry name" value="N_methyl_site"/>
</dbReference>
<sequence>MNAPVKPNPQTILRRGFTLVELLVVITIIGILVGLALPAIRTAIETSSVTAIRLEMESLSSATERYQQKYGDYPPDFSNWAVVQRHYRKLFPRMAANEMLLLQNMTHVSGVFNPVAIDRAEAIVWTLGAYSEDVQHPFTGPGGPLAWVGNGSDSYAAPAGASNPTQVNAAQQNPVNYQINSDRVNSLHDFDPGRLSLSSVNASAALTGANKYTSTDDGDLVLTYASVTEGGPFVYFDSRTYAHFDPNINGGVGDFNGYGSTDFGGVRPYISTEAVANPSGANYATDIAAVNAWRFVNSDTFQLVAPGLDGSFGNVVSFNVDSDTYAEPVYFQYPTGQAAAPRTDVGTPGQLLITGVNGFQETGFPNQIESAQLDNIASFAKAKLVDDVKQ</sequence>
<evidence type="ECO:0000313" key="3">
    <source>
        <dbReference type="Proteomes" id="UP000319817"/>
    </source>
</evidence>
<dbReference type="NCBIfam" id="TIGR02532">
    <property type="entry name" value="IV_pilin_GFxxxE"/>
    <property type="match status" value="1"/>
</dbReference>
<protein>
    <submittedName>
        <fullName evidence="2">Fimbrial protein</fullName>
    </submittedName>
</protein>
<dbReference type="PROSITE" id="PS00409">
    <property type="entry name" value="PROKAR_NTER_METHYL"/>
    <property type="match status" value="1"/>
</dbReference>
<dbReference type="Gene3D" id="3.30.700.10">
    <property type="entry name" value="Glycoprotein, Type 4 Pilin"/>
    <property type="match status" value="1"/>
</dbReference>
<keyword evidence="1" id="KW-1133">Transmembrane helix</keyword>
<accession>A0A517NQR6</accession>
<keyword evidence="1" id="KW-0812">Transmembrane</keyword>
<dbReference type="OrthoDB" id="283383at2"/>